<evidence type="ECO:0000313" key="2">
    <source>
        <dbReference type="Proteomes" id="UP000290289"/>
    </source>
</evidence>
<name>A0A498KBC1_MALDO</name>
<gene>
    <name evidence="1" type="ORF">DVH24_039062</name>
</gene>
<proteinExistence type="predicted"/>
<accession>A0A498KBC1</accession>
<protein>
    <submittedName>
        <fullName evidence="1">Uncharacterized protein</fullName>
    </submittedName>
</protein>
<dbReference type="Proteomes" id="UP000290289">
    <property type="component" value="Chromosome 3"/>
</dbReference>
<comment type="caution">
    <text evidence="1">The sequence shown here is derived from an EMBL/GenBank/DDBJ whole genome shotgun (WGS) entry which is preliminary data.</text>
</comment>
<dbReference type="AlphaFoldDB" id="A0A498KBC1"/>
<reference evidence="1 2" key="1">
    <citation type="submission" date="2018-10" db="EMBL/GenBank/DDBJ databases">
        <title>A high-quality apple genome assembly.</title>
        <authorList>
            <person name="Hu J."/>
        </authorList>
    </citation>
    <scope>NUCLEOTIDE SEQUENCE [LARGE SCALE GENOMIC DNA]</scope>
    <source>
        <strain evidence="2">cv. HFTH1</strain>
        <tissue evidence="1">Young leaf</tissue>
    </source>
</reference>
<dbReference type="EMBL" id="RDQH01000329">
    <property type="protein sequence ID" value="RXI04788.1"/>
    <property type="molecule type" value="Genomic_DNA"/>
</dbReference>
<keyword evidence="2" id="KW-1185">Reference proteome</keyword>
<organism evidence="1 2">
    <name type="scientific">Malus domestica</name>
    <name type="common">Apple</name>
    <name type="synonym">Pyrus malus</name>
    <dbReference type="NCBI Taxonomy" id="3750"/>
    <lineage>
        <taxon>Eukaryota</taxon>
        <taxon>Viridiplantae</taxon>
        <taxon>Streptophyta</taxon>
        <taxon>Embryophyta</taxon>
        <taxon>Tracheophyta</taxon>
        <taxon>Spermatophyta</taxon>
        <taxon>Magnoliopsida</taxon>
        <taxon>eudicotyledons</taxon>
        <taxon>Gunneridae</taxon>
        <taxon>Pentapetalae</taxon>
        <taxon>rosids</taxon>
        <taxon>fabids</taxon>
        <taxon>Rosales</taxon>
        <taxon>Rosaceae</taxon>
        <taxon>Amygdaloideae</taxon>
        <taxon>Maleae</taxon>
        <taxon>Malus</taxon>
    </lineage>
</organism>
<dbReference type="PANTHER" id="PTHR37211:SF1">
    <property type="entry name" value="EXPRESSED PROTEIN"/>
    <property type="match status" value="1"/>
</dbReference>
<dbReference type="PANTHER" id="PTHR37211">
    <property type="entry name" value="EXPRESSED PROTEIN"/>
    <property type="match status" value="1"/>
</dbReference>
<sequence>MQLPKGDISYLQKFFSMYVGGRLYLHSQEYFCGTALLSTEWLQTDLRRAAIGLDLDPEALNWCTESNINKNVPFSWECLATYRRQNNKVLAKKLRRNISLRENRDGLESGGSESTLQEDSSSSQDENLLLARPLCVLLTRGVVVSINVLNWLCISSMLLMPCQRKVGYL</sequence>
<evidence type="ECO:0000313" key="1">
    <source>
        <dbReference type="EMBL" id="RXI04788.1"/>
    </source>
</evidence>